<proteinExistence type="predicted"/>
<dbReference type="CDD" id="cd02440">
    <property type="entry name" value="AdoMet_MTases"/>
    <property type="match status" value="1"/>
</dbReference>
<dbReference type="GO" id="GO:0008168">
    <property type="term" value="F:methyltransferase activity"/>
    <property type="evidence" value="ECO:0007669"/>
    <property type="project" value="UniProtKB-KW"/>
</dbReference>
<name>A0A450U674_9GAMM</name>
<feature type="domain" description="Methyltransferase" evidence="1">
    <location>
        <begin position="81"/>
        <end position="170"/>
    </location>
</feature>
<keyword evidence="2" id="KW-0489">Methyltransferase</keyword>
<evidence type="ECO:0000313" key="2">
    <source>
        <dbReference type="EMBL" id="VFJ87013.1"/>
    </source>
</evidence>
<organism evidence="2">
    <name type="scientific">Candidatus Kentrum sp. LFY</name>
    <dbReference type="NCBI Taxonomy" id="2126342"/>
    <lineage>
        <taxon>Bacteria</taxon>
        <taxon>Pseudomonadati</taxon>
        <taxon>Pseudomonadota</taxon>
        <taxon>Gammaproteobacteria</taxon>
        <taxon>Candidatus Kentrum</taxon>
    </lineage>
</organism>
<gene>
    <name evidence="2" type="ORF">BECKLFY1418B_GA0070995_100539</name>
</gene>
<dbReference type="GO" id="GO:0032259">
    <property type="term" value="P:methylation"/>
    <property type="evidence" value="ECO:0007669"/>
    <property type="project" value="UniProtKB-KW"/>
</dbReference>
<sequence length="230" mass="25519">MASSKCFGSGFAGLGWLCFATGAGNDNQNEGVMNDNPEGRFDRDKWNKKYRRKAIADFPPSALFRAFSERIPFADIPKGDVLELACGLSGTALAFARRGRKVLAVDVSDVGMARLADEARKQGLDDLIEPVTDDLVTWIPSRRDFALVICSLYWDKRVFGYAHELVKPQGYLAWEGFSPLCKKYRSDSKYVMGEDEPLSLLPASFTVIEHRDVDNGGSTVSRRLIARNAP</sequence>
<dbReference type="InterPro" id="IPR029063">
    <property type="entry name" value="SAM-dependent_MTases_sf"/>
</dbReference>
<dbReference type="InterPro" id="IPR041698">
    <property type="entry name" value="Methyltransf_25"/>
</dbReference>
<protein>
    <submittedName>
        <fullName evidence="2">Methyltransferase domain-containing protein</fullName>
    </submittedName>
</protein>
<dbReference type="Pfam" id="PF13649">
    <property type="entry name" value="Methyltransf_25"/>
    <property type="match status" value="1"/>
</dbReference>
<dbReference type="SUPFAM" id="SSF53335">
    <property type="entry name" value="S-adenosyl-L-methionine-dependent methyltransferases"/>
    <property type="match status" value="1"/>
</dbReference>
<dbReference type="Gene3D" id="3.40.50.150">
    <property type="entry name" value="Vaccinia Virus protein VP39"/>
    <property type="match status" value="1"/>
</dbReference>
<dbReference type="EMBL" id="CAADFF010000005">
    <property type="protein sequence ID" value="VFJ87013.1"/>
    <property type="molecule type" value="Genomic_DNA"/>
</dbReference>
<keyword evidence="2" id="KW-0808">Transferase</keyword>
<evidence type="ECO:0000259" key="1">
    <source>
        <dbReference type="Pfam" id="PF13649"/>
    </source>
</evidence>
<dbReference type="AlphaFoldDB" id="A0A450U674"/>
<reference evidence="2" key="1">
    <citation type="submission" date="2019-02" db="EMBL/GenBank/DDBJ databases">
        <authorList>
            <person name="Gruber-Vodicka R. H."/>
            <person name="Seah K. B. B."/>
        </authorList>
    </citation>
    <scope>NUCLEOTIDE SEQUENCE</scope>
    <source>
        <strain evidence="2">BECK_M7</strain>
    </source>
</reference>
<accession>A0A450U674</accession>